<gene>
    <name evidence="8 10" type="primary">xylB</name>
    <name evidence="14" type="ordered locus">Cgl0112</name>
</gene>
<evidence type="ECO:0000313" key="14">
    <source>
        <dbReference type="EMBL" id="BAB97505.1"/>
    </source>
</evidence>
<dbReference type="InterPro" id="IPR043129">
    <property type="entry name" value="ATPase_NBD"/>
</dbReference>
<dbReference type="HOGENOM" id="CLU_009281_12_0_11"/>
<dbReference type="OrthoDB" id="9805576at2"/>
<evidence type="ECO:0000256" key="8">
    <source>
        <dbReference type="HAMAP-Rule" id="MF_02220"/>
    </source>
</evidence>
<dbReference type="CDD" id="cd07809">
    <property type="entry name" value="ASKHA_NBD_FGGY_BaXK-like"/>
    <property type="match status" value="1"/>
</dbReference>
<feature type="site" description="Important for activity" evidence="8">
    <location>
        <position position="21"/>
    </location>
</feature>
<feature type="domain" description="Carbohydrate kinase FGGY N-terminal" evidence="12">
    <location>
        <begin position="17"/>
        <end position="240"/>
    </location>
</feature>
<evidence type="ECO:0000256" key="3">
    <source>
        <dbReference type="ARBA" id="ARBA00022679"/>
    </source>
</evidence>
<accession>Q8NU35</accession>
<evidence type="ECO:0000256" key="11">
    <source>
        <dbReference type="SAM" id="MobiDB-lite"/>
    </source>
</evidence>
<dbReference type="Gene3D" id="3.30.420.40">
    <property type="match status" value="2"/>
</dbReference>
<proteinExistence type="inferred from homology"/>
<dbReference type="EMBL" id="BA000036">
    <property type="protein sequence ID" value="BAB97505.1"/>
    <property type="molecule type" value="Genomic_DNA"/>
</dbReference>
<feature type="binding site" evidence="8">
    <location>
        <begin position="82"/>
        <end position="83"/>
    </location>
    <ligand>
        <name>substrate</name>
    </ligand>
</feature>
<dbReference type="PANTHER" id="PTHR43095">
    <property type="entry name" value="SUGAR KINASE"/>
    <property type="match status" value="1"/>
</dbReference>
<dbReference type="KEGG" id="cgl:Cgl0112"/>
<dbReference type="Proteomes" id="UP000000582">
    <property type="component" value="Chromosome"/>
</dbReference>
<dbReference type="InterPro" id="IPR018485">
    <property type="entry name" value="FGGY_C"/>
</dbReference>
<dbReference type="PIRSF" id="PIRSF000538">
    <property type="entry name" value="GlpK"/>
    <property type="match status" value="1"/>
</dbReference>
<dbReference type="InterPro" id="IPR018483">
    <property type="entry name" value="Carb_kinase_FGGY_CS"/>
</dbReference>
<dbReference type="EC" id="2.7.1.17" evidence="8 10"/>
<dbReference type="InterPro" id="IPR006000">
    <property type="entry name" value="Xylulokinase"/>
</dbReference>
<keyword evidence="5 8" id="KW-0418">Kinase</keyword>
<comment type="function">
    <text evidence="8">Catalyzes the phosphorylation of D-xylulose to D-xylulose 5-phosphate.</text>
</comment>
<keyword evidence="4 8" id="KW-0547">Nucleotide-binding</keyword>
<feature type="region of interest" description="Disordered" evidence="11">
    <location>
        <begin position="436"/>
        <end position="458"/>
    </location>
</feature>
<evidence type="ECO:0000256" key="4">
    <source>
        <dbReference type="ARBA" id="ARBA00022741"/>
    </source>
</evidence>
<reference evidence="15" key="1">
    <citation type="journal article" date="2003" name="Appl. Microbiol. Biotechnol.">
        <title>The Corynebacterium glutamicum genome: features and impacts on biotechnological processes.</title>
        <authorList>
            <person name="Ikeda M."/>
            <person name="Nakagawa S."/>
        </authorList>
    </citation>
    <scope>NUCLEOTIDE SEQUENCE [LARGE SCALE GENOMIC DNA]</scope>
    <source>
        <strain evidence="15">ATCC 13032 / DSM 20300 / BCRC 11384 / JCM 1318 / LMG 3730 / NCIMB 10025</strain>
    </source>
</reference>
<evidence type="ECO:0000256" key="6">
    <source>
        <dbReference type="ARBA" id="ARBA00022840"/>
    </source>
</evidence>
<dbReference type="eggNOG" id="COG1070">
    <property type="taxonomic scope" value="Bacteria"/>
</dbReference>
<dbReference type="HAMAP" id="MF_02220">
    <property type="entry name" value="XylB"/>
    <property type="match status" value="1"/>
</dbReference>
<evidence type="ECO:0000256" key="1">
    <source>
        <dbReference type="ARBA" id="ARBA00009156"/>
    </source>
</evidence>
<keyword evidence="3 8" id="KW-0808">Transferase</keyword>
<dbReference type="InterPro" id="IPR050406">
    <property type="entry name" value="FGGY_Carb_Kinase"/>
</dbReference>
<dbReference type="GO" id="GO:0042732">
    <property type="term" value="P:D-xylose metabolic process"/>
    <property type="evidence" value="ECO:0007669"/>
    <property type="project" value="UniProtKB-KW"/>
</dbReference>
<dbReference type="Pfam" id="PF02782">
    <property type="entry name" value="FGGY_C"/>
    <property type="match status" value="1"/>
</dbReference>
<feature type="domain" description="Carbohydrate kinase FGGY C-terminal" evidence="13">
    <location>
        <begin position="250"/>
        <end position="433"/>
    </location>
</feature>
<keyword evidence="7 8" id="KW-0119">Carbohydrate metabolism</keyword>
<evidence type="ECO:0000259" key="12">
    <source>
        <dbReference type="Pfam" id="PF00370"/>
    </source>
</evidence>
<comment type="similarity">
    <text evidence="1 8 9">Belongs to the FGGY kinase family.</text>
</comment>
<evidence type="ECO:0000256" key="2">
    <source>
        <dbReference type="ARBA" id="ARBA00022629"/>
    </source>
</evidence>
<evidence type="ECO:0000313" key="15">
    <source>
        <dbReference type="Proteomes" id="UP000000582"/>
    </source>
</evidence>
<dbReference type="PATRIC" id="fig|196627.13.peg.115"/>
<dbReference type="BioCyc" id="CORYNE:G18NG-9661-MONOMER"/>
<dbReference type="STRING" id="196627.cg0147"/>
<keyword evidence="15" id="KW-1185">Reference proteome</keyword>
<dbReference type="PROSITE" id="PS00933">
    <property type="entry name" value="FGGY_KINASES_1"/>
    <property type="match status" value="1"/>
</dbReference>
<evidence type="ECO:0000259" key="13">
    <source>
        <dbReference type="Pfam" id="PF02782"/>
    </source>
</evidence>
<dbReference type="GO" id="GO:0004856">
    <property type="term" value="F:D-xylulokinase activity"/>
    <property type="evidence" value="ECO:0007669"/>
    <property type="project" value="UniProtKB-UniRule"/>
</dbReference>
<dbReference type="PROSITE" id="PS00445">
    <property type="entry name" value="FGGY_KINASES_2"/>
    <property type="match status" value="1"/>
</dbReference>
<comment type="catalytic activity">
    <reaction evidence="8 10">
        <text>D-xylulose + ATP = D-xylulose 5-phosphate + ADP + H(+)</text>
        <dbReference type="Rhea" id="RHEA:10964"/>
        <dbReference type="ChEBI" id="CHEBI:15378"/>
        <dbReference type="ChEBI" id="CHEBI:17140"/>
        <dbReference type="ChEBI" id="CHEBI:30616"/>
        <dbReference type="ChEBI" id="CHEBI:57737"/>
        <dbReference type="ChEBI" id="CHEBI:456216"/>
        <dbReference type="EC" id="2.7.1.17"/>
    </reaction>
</comment>
<dbReference type="NCBIfam" id="TIGR01312">
    <property type="entry name" value="XylB"/>
    <property type="match status" value="1"/>
</dbReference>
<sequence>MKFWIPQRKRIFKMALVLGIDSSTQSCKALLVDAATGQVIDEGRASHPSGSEVDPRAWIAALDQATEGLLERADAVSIAGQQHGMVALDENDEIVRPALLWNDTRSAQAALDLNEEIGGDQAAVDATGSVYVASLTATKMRWMRDHEPENAARTASVMLPHDFLTWHLMGRGRKVTDHGDASGTGYYSTRDRAWRTDLAALALGHEVELPELLAPNAIAGTTPGGVKVAAGTGDNAAAALGLDLQPGDVSVSIGTSGVAGMTVQHSVHDPSGLVTGFADATGAYFPLACTLNGAPVLEFGRRILGVEWEEFDALALAAQPGSGGVTLQPYLEGERTPNRPAARGVLAGLNCATTREDFARATVEGLLLALDDAVTALVEATGVPVQRIQLIGGGARSQAVREIAPEIFGHEIVVPEPAEYVALGAARQAAWALSGEATPPQWPTPGSDPHRAPKNTELSTRYAKLRAATQGWY</sequence>
<keyword evidence="6 8" id="KW-0067">ATP-binding</keyword>
<keyword evidence="2 8" id="KW-0859">Xylose metabolism</keyword>
<organism evidence="14 15">
    <name type="scientific">Corynebacterium glutamicum (strain ATCC 13032 / DSM 20300 / JCM 1318 / BCRC 11384 / CCUG 27702 / LMG 3730 / NBRC 12168 / NCIMB 10025 / NRRL B-2784 / 534)</name>
    <dbReference type="NCBI Taxonomy" id="196627"/>
    <lineage>
        <taxon>Bacteria</taxon>
        <taxon>Bacillati</taxon>
        <taxon>Actinomycetota</taxon>
        <taxon>Actinomycetes</taxon>
        <taxon>Mycobacteriales</taxon>
        <taxon>Corynebacteriaceae</taxon>
        <taxon>Corynebacterium</taxon>
    </lineage>
</organism>
<dbReference type="AlphaFoldDB" id="Q8NU35"/>
<evidence type="ECO:0000256" key="9">
    <source>
        <dbReference type="RuleBase" id="RU003733"/>
    </source>
</evidence>
<evidence type="ECO:0000256" key="5">
    <source>
        <dbReference type="ARBA" id="ARBA00022777"/>
    </source>
</evidence>
<evidence type="ECO:0000256" key="7">
    <source>
        <dbReference type="ARBA" id="ARBA00023277"/>
    </source>
</evidence>
<feature type="active site" description="Proton acceptor" evidence="8">
    <location>
        <position position="234"/>
    </location>
</feature>
<protein>
    <recommendedName>
        <fullName evidence="8 10">Xylulose kinase</fullName>
        <shortName evidence="8 10">Xylulokinase</shortName>
        <ecNumber evidence="8 10">2.7.1.17</ecNumber>
    </recommendedName>
</protein>
<dbReference type="SUPFAM" id="SSF53067">
    <property type="entry name" value="Actin-like ATPase domain"/>
    <property type="match status" value="2"/>
</dbReference>
<evidence type="ECO:0000256" key="10">
    <source>
        <dbReference type="RuleBase" id="RU364073"/>
    </source>
</evidence>
<dbReference type="Pfam" id="PF00370">
    <property type="entry name" value="FGGY_N"/>
    <property type="match status" value="1"/>
</dbReference>
<dbReference type="PANTHER" id="PTHR43095:SF5">
    <property type="entry name" value="XYLULOSE KINASE"/>
    <property type="match status" value="1"/>
</dbReference>
<dbReference type="BRENDA" id="2.7.1.17">
    <property type="organism ID" value="960"/>
</dbReference>
<dbReference type="InterPro" id="IPR018484">
    <property type="entry name" value="FGGY_N"/>
</dbReference>
<dbReference type="GO" id="GO:0005998">
    <property type="term" value="P:xylulose catabolic process"/>
    <property type="evidence" value="ECO:0007669"/>
    <property type="project" value="UniProtKB-UniRule"/>
</dbReference>
<dbReference type="GO" id="GO:0005524">
    <property type="term" value="F:ATP binding"/>
    <property type="evidence" value="ECO:0007669"/>
    <property type="project" value="UniProtKB-UniRule"/>
</dbReference>
<dbReference type="InterPro" id="IPR000577">
    <property type="entry name" value="Carb_kinase_FGGY"/>
</dbReference>
<name>Q8NU35_CORGL</name>